<dbReference type="RefSeq" id="WP_111843285.1">
    <property type="nucleotide sequence ID" value="NZ_UEGI01000002.1"/>
</dbReference>
<dbReference type="Proteomes" id="UP000321497">
    <property type="component" value="Unassembled WGS sequence"/>
</dbReference>
<evidence type="ECO:0000313" key="2">
    <source>
        <dbReference type="EMBL" id="TXD74094.1"/>
    </source>
</evidence>
<accession>A0A5C6Z1Z7</accession>
<keyword evidence="1" id="KW-0472">Membrane</keyword>
<keyword evidence="3" id="KW-1185">Reference proteome</keyword>
<feature type="transmembrane region" description="Helical" evidence="1">
    <location>
        <begin position="12"/>
        <end position="30"/>
    </location>
</feature>
<dbReference type="Pfam" id="PF10825">
    <property type="entry name" value="DUF2752"/>
    <property type="match status" value="1"/>
</dbReference>
<dbReference type="InterPro" id="IPR021215">
    <property type="entry name" value="DUF2752"/>
</dbReference>
<gene>
    <name evidence="2" type="ORF">ESU54_06360</name>
</gene>
<name>A0A5C6Z1Z7_9FLAO</name>
<feature type="transmembrane region" description="Helical" evidence="1">
    <location>
        <begin position="77"/>
        <end position="98"/>
    </location>
</feature>
<protein>
    <submittedName>
        <fullName evidence="2">DUF2752 domain-containing protein</fullName>
    </submittedName>
</protein>
<keyword evidence="1" id="KW-1133">Transmembrane helix</keyword>
<dbReference type="AlphaFoldDB" id="A0A5C6Z1Z7"/>
<sequence length="141" mass="16289">MELLQDTTKLLKIALIAILFGGFFIVYFFYNPSENSFFIPCPFHYITGLYCPGCGSQRAIHLLLHGDVIRAFRFNPLMVLTLPILIYGLGITVANWIFGTRYRFMLFYSNLFIIGYFGIAILYWVLRNLSFYPFNLLAPSS</sequence>
<feature type="transmembrane region" description="Helical" evidence="1">
    <location>
        <begin position="105"/>
        <end position="126"/>
    </location>
</feature>
<dbReference type="EMBL" id="VORT01000003">
    <property type="protein sequence ID" value="TXD74094.1"/>
    <property type="molecule type" value="Genomic_DNA"/>
</dbReference>
<reference evidence="2 3" key="1">
    <citation type="submission" date="2019-08" db="EMBL/GenBank/DDBJ databases">
        <title>Genome of Aequorivita antarctica SW49 (type strain).</title>
        <authorList>
            <person name="Bowman J.P."/>
        </authorList>
    </citation>
    <scope>NUCLEOTIDE SEQUENCE [LARGE SCALE GENOMIC DNA]</scope>
    <source>
        <strain evidence="2 3">SW49</strain>
    </source>
</reference>
<evidence type="ECO:0000256" key="1">
    <source>
        <dbReference type="SAM" id="Phobius"/>
    </source>
</evidence>
<organism evidence="2 3">
    <name type="scientific">Aequorivita antarctica</name>
    <dbReference type="NCBI Taxonomy" id="153266"/>
    <lineage>
        <taxon>Bacteria</taxon>
        <taxon>Pseudomonadati</taxon>
        <taxon>Bacteroidota</taxon>
        <taxon>Flavobacteriia</taxon>
        <taxon>Flavobacteriales</taxon>
        <taxon>Flavobacteriaceae</taxon>
        <taxon>Aequorivita</taxon>
    </lineage>
</organism>
<evidence type="ECO:0000313" key="3">
    <source>
        <dbReference type="Proteomes" id="UP000321497"/>
    </source>
</evidence>
<comment type="caution">
    <text evidence="2">The sequence shown here is derived from an EMBL/GenBank/DDBJ whole genome shotgun (WGS) entry which is preliminary data.</text>
</comment>
<keyword evidence="1" id="KW-0812">Transmembrane</keyword>
<proteinExistence type="predicted"/>